<proteinExistence type="predicted"/>
<sequence length="95" mass="10775">MCLVNYLLINQGHCHCFTDFGLRCHIFCVVTFDCFSDNEIQCYLYLVSSDMGRDVSSMTVVCCIGSSFSCATFFYNIECSLISCRNDNGNMQVKE</sequence>
<organism evidence="1">
    <name type="scientific">Rhizophora mucronata</name>
    <name type="common">Asiatic mangrove</name>
    <dbReference type="NCBI Taxonomy" id="61149"/>
    <lineage>
        <taxon>Eukaryota</taxon>
        <taxon>Viridiplantae</taxon>
        <taxon>Streptophyta</taxon>
        <taxon>Embryophyta</taxon>
        <taxon>Tracheophyta</taxon>
        <taxon>Spermatophyta</taxon>
        <taxon>Magnoliopsida</taxon>
        <taxon>eudicotyledons</taxon>
        <taxon>Gunneridae</taxon>
        <taxon>Pentapetalae</taxon>
        <taxon>rosids</taxon>
        <taxon>fabids</taxon>
        <taxon>Malpighiales</taxon>
        <taxon>Rhizophoraceae</taxon>
        <taxon>Rhizophora</taxon>
    </lineage>
</organism>
<dbReference type="EMBL" id="GGEC01075000">
    <property type="protein sequence ID" value="MBX55484.1"/>
    <property type="molecule type" value="Transcribed_RNA"/>
</dbReference>
<evidence type="ECO:0000313" key="1">
    <source>
        <dbReference type="EMBL" id="MBX55484.1"/>
    </source>
</evidence>
<accession>A0A2P2PL47</accession>
<protein>
    <submittedName>
        <fullName evidence="1">Uncharacterized protein</fullName>
    </submittedName>
</protein>
<dbReference type="AlphaFoldDB" id="A0A2P2PL47"/>
<reference evidence="1" key="1">
    <citation type="submission" date="2018-02" db="EMBL/GenBank/DDBJ databases">
        <title>Rhizophora mucronata_Transcriptome.</title>
        <authorList>
            <person name="Meera S.P."/>
            <person name="Sreeshan A."/>
            <person name="Augustine A."/>
        </authorList>
    </citation>
    <scope>NUCLEOTIDE SEQUENCE</scope>
    <source>
        <tissue evidence="1">Leaf</tissue>
    </source>
</reference>
<name>A0A2P2PL47_RHIMU</name>